<dbReference type="RefSeq" id="XP_002297568.1">
    <property type="nucleotide sequence ID" value="XM_002297532.1"/>
</dbReference>
<dbReference type="PaxDb" id="35128-Thapsdraft1939"/>
<evidence type="ECO:0000313" key="2">
    <source>
        <dbReference type="EMBL" id="EED86131.1"/>
    </source>
</evidence>
<dbReference type="HOGENOM" id="CLU_1672820_0_0_1"/>
<sequence>MAKAKRNGKQFVVQRQKEEQKSIEQAVSRSGRRHNRNKTASDIRGMFGGSGADLNNLTLPKRHEPSPRGTIPDFGSISPSPPKPSIAPDLPELPQMRQATKPGQFRKTNYDPFSYGVSMGTSEKDLGKGAMTESSIHKHIDNSLHLSTPTDTVRRCLC</sequence>
<evidence type="ECO:0000256" key="1">
    <source>
        <dbReference type="SAM" id="MobiDB-lite"/>
    </source>
</evidence>
<proteinExistence type="predicted"/>
<feature type="region of interest" description="Disordered" evidence="1">
    <location>
        <begin position="1"/>
        <end position="91"/>
    </location>
</feature>
<name>B8LEW3_THAPS</name>
<accession>B8LEW3</accession>
<organism evidence="2 3">
    <name type="scientific">Thalassiosira pseudonana</name>
    <name type="common">Marine diatom</name>
    <name type="synonym">Cyclotella nana</name>
    <dbReference type="NCBI Taxonomy" id="35128"/>
    <lineage>
        <taxon>Eukaryota</taxon>
        <taxon>Sar</taxon>
        <taxon>Stramenopiles</taxon>
        <taxon>Ochrophyta</taxon>
        <taxon>Bacillariophyta</taxon>
        <taxon>Coscinodiscophyceae</taxon>
        <taxon>Thalassiosirophycidae</taxon>
        <taxon>Thalassiosirales</taxon>
        <taxon>Thalassiosiraceae</taxon>
        <taxon>Thalassiosira</taxon>
    </lineage>
</organism>
<gene>
    <name evidence="2" type="ORF">THAPSDRAFT_bd1939</name>
</gene>
<keyword evidence="3" id="KW-1185">Reference proteome</keyword>
<dbReference type="KEGG" id="tps:THAPSDRAFT_bd1939"/>
<dbReference type="GeneID" id="7447429"/>
<dbReference type="InParanoid" id="B8LEW3"/>
<evidence type="ECO:0000313" key="3">
    <source>
        <dbReference type="Proteomes" id="UP000001449"/>
    </source>
</evidence>
<dbReference type="Proteomes" id="UP000001449">
    <property type="component" value="Unassembled WGS sequence"/>
</dbReference>
<protein>
    <submittedName>
        <fullName evidence="2">Uncharacterized protein</fullName>
    </submittedName>
</protein>
<reference evidence="2 3" key="2">
    <citation type="journal article" date="2008" name="Nature">
        <title>The Phaeodactylum genome reveals the evolutionary history of diatom genomes.</title>
        <authorList>
            <person name="Bowler C."/>
            <person name="Allen A.E."/>
            <person name="Badger J.H."/>
            <person name="Grimwood J."/>
            <person name="Jabbari K."/>
            <person name="Kuo A."/>
            <person name="Maheswari U."/>
            <person name="Martens C."/>
            <person name="Maumus F."/>
            <person name="Otillar R.P."/>
            <person name="Rayko E."/>
            <person name="Salamov A."/>
            <person name="Vandepoele K."/>
            <person name="Beszteri B."/>
            <person name="Gruber A."/>
            <person name="Heijde M."/>
            <person name="Katinka M."/>
            <person name="Mock T."/>
            <person name="Valentin K."/>
            <person name="Verret F."/>
            <person name="Berges J.A."/>
            <person name="Brownlee C."/>
            <person name="Cadoret J.P."/>
            <person name="Chiovitti A."/>
            <person name="Choi C.J."/>
            <person name="Coesel S."/>
            <person name="De Martino A."/>
            <person name="Detter J.C."/>
            <person name="Durkin C."/>
            <person name="Falciatore A."/>
            <person name="Fournet J."/>
            <person name="Haruta M."/>
            <person name="Huysman M.J."/>
            <person name="Jenkins B.D."/>
            <person name="Jiroutova K."/>
            <person name="Jorgensen R.E."/>
            <person name="Joubert Y."/>
            <person name="Kaplan A."/>
            <person name="Kroger N."/>
            <person name="Kroth P.G."/>
            <person name="La Roche J."/>
            <person name="Lindquist E."/>
            <person name="Lommer M."/>
            <person name="Martin-Jezequel V."/>
            <person name="Lopez P.J."/>
            <person name="Lucas S."/>
            <person name="Mangogna M."/>
            <person name="McGinnis K."/>
            <person name="Medlin L.K."/>
            <person name="Montsant A."/>
            <person name="Oudot-Le Secq M.P."/>
            <person name="Napoli C."/>
            <person name="Obornik M."/>
            <person name="Parker M.S."/>
            <person name="Petit J.L."/>
            <person name="Porcel B.M."/>
            <person name="Poulsen N."/>
            <person name="Robison M."/>
            <person name="Rychlewski L."/>
            <person name="Rynearson T.A."/>
            <person name="Schmutz J."/>
            <person name="Shapiro H."/>
            <person name="Siaut M."/>
            <person name="Stanley M."/>
            <person name="Sussman M.R."/>
            <person name="Taylor A.R."/>
            <person name="Vardi A."/>
            <person name="von Dassow P."/>
            <person name="Vyverman W."/>
            <person name="Willis A."/>
            <person name="Wyrwicz L.S."/>
            <person name="Rokhsar D.S."/>
            <person name="Weissenbach J."/>
            <person name="Armbrust E.V."/>
            <person name="Green B.R."/>
            <person name="Van de Peer Y."/>
            <person name="Grigoriev I.V."/>
        </authorList>
    </citation>
    <scope>NUCLEOTIDE SEQUENCE [LARGE SCALE GENOMIC DNA]</scope>
    <source>
        <strain evidence="2 3">CCMP1335</strain>
    </source>
</reference>
<dbReference type="AlphaFoldDB" id="B8LEW3"/>
<reference evidence="2 3" key="1">
    <citation type="journal article" date="2004" name="Science">
        <title>The genome of the diatom Thalassiosira pseudonana: ecology, evolution, and metabolism.</title>
        <authorList>
            <person name="Armbrust E.V."/>
            <person name="Berges J.A."/>
            <person name="Bowler C."/>
            <person name="Green B.R."/>
            <person name="Martinez D."/>
            <person name="Putnam N.H."/>
            <person name="Zhou S."/>
            <person name="Allen A.E."/>
            <person name="Apt K.E."/>
            <person name="Bechner M."/>
            <person name="Brzezinski M.A."/>
            <person name="Chaal B.K."/>
            <person name="Chiovitti A."/>
            <person name="Davis A.K."/>
            <person name="Demarest M.S."/>
            <person name="Detter J.C."/>
            <person name="Glavina T."/>
            <person name="Goodstein D."/>
            <person name="Hadi M.Z."/>
            <person name="Hellsten U."/>
            <person name="Hildebrand M."/>
            <person name="Jenkins B.D."/>
            <person name="Jurka J."/>
            <person name="Kapitonov V.V."/>
            <person name="Kroger N."/>
            <person name="Lau W.W."/>
            <person name="Lane T.W."/>
            <person name="Larimer F.W."/>
            <person name="Lippmeier J.C."/>
            <person name="Lucas S."/>
            <person name="Medina M."/>
            <person name="Montsant A."/>
            <person name="Obornik M."/>
            <person name="Parker M.S."/>
            <person name="Palenik B."/>
            <person name="Pazour G.J."/>
            <person name="Richardson P.M."/>
            <person name="Rynearson T.A."/>
            <person name="Saito M.A."/>
            <person name="Schwartz D.C."/>
            <person name="Thamatrakoln K."/>
            <person name="Valentin K."/>
            <person name="Vardi A."/>
            <person name="Wilkerson F.P."/>
            <person name="Rokhsar D.S."/>
        </authorList>
    </citation>
    <scope>NUCLEOTIDE SEQUENCE [LARGE SCALE GENOMIC DNA]</scope>
    <source>
        <strain evidence="2 3">CCMP1335</strain>
    </source>
</reference>
<dbReference type="EMBL" id="DS999452">
    <property type="protein sequence ID" value="EED86131.1"/>
    <property type="molecule type" value="Genomic_DNA"/>
</dbReference>